<keyword evidence="2" id="KW-0677">Repeat</keyword>
<name>A0A919NG83_9ACTN</name>
<dbReference type="SUPFAM" id="SSF141072">
    <property type="entry name" value="CalX-like"/>
    <property type="match status" value="5"/>
</dbReference>
<feature type="signal peptide" evidence="5">
    <location>
        <begin position="1"/>
        <end position="50"/>
    </location>
</feature>
<dbReference type="PANTHER" id="PTHR11878:SF65">
    <property type="entry name" value="NA_CA-EXCHANGE PROTEIN, ISOFORM G"/>
    <property type="match status" value="1"/>
</dbReference>
<feature type="domain" description="Calx-beta" evidence="6">
    <location>
        <begin position="420"/>
        <end position="526"/>
    </location>
</feature>
<evidence type="ECO:0000256" key="2">
    <source>
        <dbReference type="ARBA" id="ARBA00022737"/>
    </source>
</evidence>
<evidence type="ECO:0000256" key="4">
    <source>
        <dbReference type="ARBA" id="ARBA00023065"/>
    </source>
</evidence>
<dbReference type="PANTHER" id="PTHR11878">
    <property type="entry name" value="SODIUM/CALCIUM EXCHANGER"/>
    <property type="match status" value="1"/>
</dbReference>
<organism evidence="7 8">
    <name type="scientific">Paractinoplanes tereljensis</name>
    <dbReference type="NCBI Taxonomy" id="571912"/>
    <lineage>
        <taxon>Bacteria</taxon>
        <taxon>Bacillati</taxon>
        <taxon>Actinomycetota</taxon>
        <taxon>Actinomycetes</taxon>
        <taxon>Micromonosporales</taxon>
        <taxon>Micromonosporaceae</taxon>
        <taxon>Paractinoplanes</taxon>
    </lineage>
</organism>
<dbReference type="GO" id="GO:0030001">
    <property type="term" value="P:metal ion transport"/>
    <property type="evidence" value="ECO:0007669"/>
    <property type="project" value="TreeGrafter"/>
</dbReference>
<keyword evidence="3" id="KW-0106">Calcium</keyword>
<dbReference type="Proteomes" id="UP000623608">
    <property type="component" value="Unassembled WGS sequence"/>
</dbReference>
<dbReference type="GO" id="GO:0007154">
    <property type="term" value="P:cell communication"/>
    <property type="evidence" value="ECO:0007669"/>
    <property type="project" value="InterPro"/>
</dbReference>
<dbReference type="SMART" id="SM00237">
    <property type="entry name" value="Calx_beta"/>
    <property type="match status" value="2"/>
</dbReference>
<comment type="caution">
    <text evidence="7">The sequence shown here is derived from an EMBL/GenBank/DDBJ whole genome shotgun (WGS) entry which is preliminary data.</text>
</comment>
<evidence type="ECO:0000313" key="7">
    <source>
        <dbReference type="EMBL" id="GIF18010.1"/>
    </source>
</evidence>
<keyword evidence="4" id="KW-0813">Transport</keyword>
<evidence type="ECO:0000313" key="8">
    <source>
        <dbReference type="Proteomes" id="UP000623608"/>
    </source>
</evidence>
<protein>
    <recommendedName>
        <fullName evidence="6">Calx-beta domain-containing protein</fullName>
    </recommendedName>
</protein>
<evidence type="ECO:0000256" key="1">
    <source>
        <dbReference type="ARBA" id="ARBA00022729"/>
    </source>
</evidence>
<evidence type="ECO:0000259" key="6">
    <source>
        <dbReference type="SMART" id="SM00237"/>
    </source>
</evidence>
<feature type="domain" description="Calx-beta" evidence="6">
    <location>
        <begin position="792"/>
        <end position="894"/>
    </location>
</feature>
<evidence type="ECO:0000256" key="3">
    <source>
        <dbReference type="ARBA" id="ARBA00022837"/>
    </source>
</evidence>
<dbReference type="GO" id="GO:0016020">
    <property type="term" value="C:membrane"/>
    <property type="evidence" value="ECO:0007669"/>
    <property type="project" value="InterPro"/>
</dbReference>
<proteinExistence type="predicted"/>
<dbReference type="Gene3D" id="2.60.40.2030">
    <property type="match status" value="6"/>
</dbReference>
<keyword evidence="8" id="KW-1185">Reference proteome</keyword>
<dbReference type="Pfam" id="PF03160">
    <property type="entry name" value="Calx-beta"/>
    <property type="match status" value="4"/>
</dbReference>
<evidence type="ECO:0000256" key="5">
    <source>
        <dbReference type="SAM" id="SignalP"/>
    </source>
</evidence>
<dbReference type="InterPro" id="IPR003644">
    <property type="entry name" value="Calx_beta"/>
</dbReference>
<sequence length="1098" mass="113768">MRHRPIQTAPPERVPFTFWGRHRIRTVLAAATASAVAFVPAMLAPSPAYAVNTSSVADISVADAANWEGGKVTFTVTYTGAGPGDFTFSAADLSVGPGHAVGNTTPVNGVDDYDSDPSRTSITFPGTLAGGNNTTTVSFATENDGDGVDEDFQFVVTDTVSNTVNATGTIWSVGSYPNLTIEGPSSALLETAIMSAGGTTQRTARITATIDTAMSHDVTIPLSTAMDTNQAADDQAISSGGAFRDFTALPANATIVIPAYSYTGYLDVELFDDALDEPDTQYFWVQAGTPLGAQAATGSPVEVAITDDDSPPSISIGDAPAVTEGGTLKFPLTLSAPSEKQVTAHYTSADGTKLADSNGATLADSDYTQVSAGSVNLPKYTKTGVATIVSLTDGDFEGPENVRATLGTPDEATLGTPATGTGIINDADGQTSGPTVTLTPLTFKELDSGEMVRQIHASLPTGPFPTAIQITYKFKDGTAKSGIDYKGTDGSFTIPAGTTSWTQDIPVTIYGDKILEGNENFKITLASPNGTIHNPSDQTVTIDESGESDSIPTFTTSDVSVTEGNSGTTYAKVPIALSGPSKTDTVFSLSFADGSAVESGTQAGANDYDIPADATVTIKAGDTAGWVNVPINGDLVYERDQVFSLTLATASTDVDTQNTPDVLHTSRITIGNDDAMPTLTFNSGSVAEGQSLPVTGSIVGVSEYPYTLGFTVGAGNPAATNGTDFTPPTGFATAAVSVPRGSTGKLTDLNGAYTYSFSALQDTIDEPTEAFTVTANETTGALTGFTPATGTFKITDDPLDLPPAASIGDVTVNEKDKTAKIPVDLTFTGEATSTVQTVTIPYYTEDGTAKAGKDYKLSKGTIEVPPGTMKSWIEVPLIDDHSVEPDETFAVHLGNPGPLGASVVNGDATVTIKSDDKTDGSLALNVAGTVSGGINTPIWGKAAPGAMVELWGAPISTKNVELWKLATVKAGADGTYKFVRTLSQGYRFKVSSDGDESMEKRVNVTQAPVFVASSPSKGWVSFAVQGTPRGVGQVVIVQRWVGGKWVNTWTGTTGSNNQWKATAKVASGSSHTVRAFVQGFTPNGIWGGYSATKKITIK</sequence>
<keyword evidence="4" id="KW-0406">Ion transport</keyword>
<dbReference type="EMBL" id="BOMY01000002">
    <property type="protein sequence ID" value="GIF18010.1"/>
    <property type="molecule type" value="Genomic_DNA"/>
</dbReference>
<reference evidence="7" key="1">
    <citation type="submission" date="2021-01" db="EMBL/GenBank/DDBJ databases">
        <title>Whole genome shotgun sequence of Actinoplanes tereljensis NBRC 105297.</title>
        <authorList>
            <person name="Komaki H."/>
            <person name="Tamura T."/>
        </authorList>
    </citation>
    <scope>NUCLEOTIDE SEQUENCE</scope>
    <source>
        <strain evidence="7">NBRC 105297</strain>
    </source>
</reference>
<keyword evidence="1 5" id="KW-0732">Signal</keyword>
<dbReference type="InterPro" id="IPR051171">
    <property type="entry name" value="CaCA"/>
</dbReference>
<accession>A0A919NG83</accession>
<dbReference type="AlphaFoldDB" id="A0A919NG83"/>
<dbReference type="InterPro" id="IPR038081">
    <property type="entry name" value="CalX-like_sf"/>
</dbReference>
<gene>
    <name evidence="7" type="ORF">Ate02nite_07400</name>
</gene>
<feature type="chain" id="PRO_5037669383" description="Calx-beta domain-containing protein" evidence="5">
    <location>
        <begin position="51"/>
        <end position="1098"/>
    </location>
</feature>